<dbReference type="GO" id="GO:0061603">
    <property type="term" value="F:molybdenum cofactor guanylyltransferase activity"/>
    <property type="evidence" value="ECO:0007669"/>
    <property type="project" value="UniProtKB-EC"/>
</dbReference>
<keyword evidence="4 8" id="KW-0547">Nucleotide-binding</keyword>
<keyword evidence="6 8" id="KW-0342">GTP-binding</keyword>
<dbReference type="GO" id="GO:0006777">
    <property type="term" value="P:Mo-molybdopterin cofactor biosynthetic process"/>
    <property type="evidence" value="ECO:0007669"/>
    <property type="project" value="UniProtKB-KW"/>
</dbReference>
<comment type="catalytic activity">
    <reaction evidence="8">
        <text>Mo-molybdopterin + GTP + H(+) = Mo-molybdopterin guanine dinucleotide + diphosphate</text>
        <dbReference type="Rhea" id="RHEA:34243"/>
        <dbReference type="ChEBI" id="CHEBI:15378"/>
        <dbReference type="ChEBI" id="CHEBI:33019"/>
        <dbReference type="ChEBI" id="CHEBI:37565"/>
        <dbReference type="ChEBI" id="CHEBI:71302"/>
        <dbReference type="ChEBI" id="CHEBI:71310"/>
        <dbReference type="EC" id="2.7.7.77"/>
    </reaction>
</comment>
<dbReference type="Gene3D" id="3.90.550.10">
    <property type="entry name" value="Spore Coat Polysaccharide Biosynthesis Protein SpsA, Chain A"/>
    <property type="match status" value="1"/>
</dbReference>
<feature type="binding site" evidence="8">
    <location>
        <position position="22"/>
    </location>
    <ligand>
        <name>GTP</name>
        <dbReference type="ChEBI" id="CHEBI:37565"/>
    </ligand>
</feature>
<evidence type="ECO:0000256" key="3">
    <source>
        <dbReference type="ARBA" id="ARBA00022723"/>
    </source>
</evidence>
<evidence type="ECO:0000256" key="8">
    <source>
        <dbReference type="HAMAP-Rule" id="MF_00316"/>
    </source>
</evidence>
<sequence length="209" mass="23224">MIERTAVILLAGGLSSRMGRDKANLRLQGRTQLDHLLETLEPLVSESIVMLADQQAMPELTTKLKHTVKIGRDRVAQQGPLQGIADALPLIASQIERVLVVTCDLPYLSLEWLRALHNALQGDVDAVCTLAGGYKNALLGCYRKKVLEKAPEILLEGKKRPVFLWEGSNVLFLEPAPDKLLNCQDMNTPEEYQKAQEFFSAKAEFSETI</sequence>
<accession>A0A2A4T6Y1</accession>
<feature type="binding site" evidence="8">
    <location>
        <position position="104"/>
    </location>
    <ligand>
        <name>GTP</name>
        <dbReference type="ChEBI" id="CHEBI:37565"/>
    </ligand>
</feature>
<dbReference type="EC" id="2.7.7.77" evidence="8"/>
<evidence type="ECO:0000313" key="10">
    <source>
        <dbReference type="EMBL" id="PCI29039.1"/>
    </source>
</evidence>
<evidence type="ECO:0000256" key="7">
    <source>
        <dbReference type="ARBA" id="ARBA00023150"/>
    </source>
</evidence>
<dbReference type="Proteomes" id="UP000218113">
    <property type="component" value="Unassembled WGS sequence"/>
</dbReference>
<feature type="binding site" evidence="8">
    <location>
        <position position="73"/>
    </location>
    <ligand>
        <name>GTP</name>
        <dbReference type="ChEBI" id="CHEBI:37565"/>
    </ligand>
</feature>
<keyword evidence="2 8" id="KW-0808">Transferase</keyword>
<comment type="caution">
    <text evidence="8">Lacks conserved residue(s) required for the propagation of feature annotation.</text>
</comment>
<dbReference type="GO" id="GO:0046872">
    <property type="term" value="F:metal ion binding"/>
    <property type="evidence" value="ECO:0007669"/>
    <property type="project" value="UniProtKB-KW"/>
</dbReference>
<keyword evidence="7 8" id="KW-0501">Molybdenum cofactor biosynthesis</keyword>
<evidence type="ECO:0000256" key="4">
    <source>
        <dbReference type="ARBA" id="ARBA00022741"/>
    </source>
</evidence>
<feature type="binding site" evidence="8">
    <location>
        <begin position="10"/>
        <end position="12"/>
    </location>
    <ligand>
        <name>GTP</name>
        <dbReference type="ChEBI" id="CHEBI:37565"/>
    </ligand>
</feature>
<evidence type="ECO:0000256" key="5">
    <source>
        <dbReference type="ARBA" id="ARBA00022842"/>
    </source>
</evidence>
<dbReference type="HAMAP" id="MF_00316">
    <property type="entry name" value="MobA"/>
    <property type="match status" value="1"/>
</dbReference>
<dbReference type="InterPro" id="IPR013482">
    <property type="entry name" value="Molybde_CF_guanTrfase"/>
</dbReference>
<name>A0A2A4T6Y1_9DELT</name>
<dbReference type="PANTHER" id="PTHR19136:SF81">
    <property type="entry name" value="MOLYBDENUM COFACTOR GUANYLYLTRANSFERASE"/>
    <property type="match status" value="1"/>
</dbReference>
<dbReference type="InterPro" id="IPR025877">
    <property type="entry name" value="MobA-like_NTP_Trfase"/>
</dbReference>
<evidence type="ECO:0000256" key="6">
    <source>
        <dbReference type="ARBA" id="ARBA00023134"/>
    </source>
</evidence>
<protein>
    <recommendedName>
        <fullName evidence="8">Probable molybdenum cofactor guanylyltransferase</fullName>
        <shortName evidence="8">MoCo guanylyltransferase</shortName>
        <ecNumber evidence="8">2.7.7.77</ecNumber>
    </recommendedName>
    <alternativeName>
        <fullName evidence="8">GTP:molybdopterin guanylyltransferase</fullName>
    </alternativeName>
    <alternativeName>
        <fullName evidence="8">Mo-MPT guanylyltransferase</fullName>
    </alternativeName>
    <alternativeName>
        <fullName evidence="8">Molybdopterin guanylyltransferase</fullName>
    </alternativeName>
    <alternativeName>
        <fullName evidence="8">Molybdopterin-guanine dinucleotide synthase</fullName>
        <shortName evidence="8">MGD synthase</shortName>
    </alternativeName>
</protein>
<dbReference type="GO" id="GO:0005737">
    <property type="term" value="C:cytoplasm"/>
    <property type="evidence" value="ECO:0007669"/>
    <property type="project" value="UniProtKB-SubCell"/>
</dbReference>
<keyword evidence="3 8" id="KW-0479">Metal-binding</keyword>
<evidence type="ECO:0000256" key="1">
    <source>
        <dbReference type="ARBA" id="ARBA00022490"/>
    </source>
</evidence>
<reference evidence="11" key="1">
    <citation type="submission" date="2017-08" db="EMBL/GenBank/DDBJ databases">
        <title>A dynamic microbial community with high functional redundancy inhabits the cold, oxic subseafloor aquifer.</title>
        <authorList>
            <person name="Tully B.J."/>
            <person name="Wheat C.G."/>
            <person name="Glazer B.T."/>
            <person name="Huber J.A."/>
        </authorList>
    </citation>
    <scope>NUCLEOTIDE SEQUENCE [LARGE SCALE GENOMIC DNA]</scope>
</reference>
<dbReference type="GO" id="GO:0005525">
    <property type="term" value="F:GTP binding"/>
    <property type="evidence" value="ECO:0007669"/>
    <property type="project" value="UniProtKB-UniRule"/>
</dbReference>
<dbReference type="Pfam" id="PF12804">
    <property type="entry name" value="NTP_transf_3"/>
    <property type="match status" value="1"/>
</dbReference>
<feature type="binding site" evidence="8">
    <location>
        <position position="104"/>
    </location>
    <ligand>
        <name>Mg(2+)</name>
        <dbReference type="ChEBI" id="CHEBI:18420"/>
    </ligand>
</feature>
<dbReference type="EMBL" id="NVSR01000021">
    <property type="protein sequence ID" value="PCI29039.1"/>
    <property type="molecule type" value="Genomic_DNA"/>
</dbReference>
<evidence type="ECO:0000256" key="2">
    <source>
        <dbReference type="ARBA" id="ARBA00022679"/>
    </source>
</evidence>
<dbReference type="PANTHER" id="PTHR19136">
    <property type="entry name" value="MOLYBDENUM COFACTOR GUANYLYLTRANSFERASE"/>
    <property type="match status" value="1"/>
</dbReference>
<comment type="caution">
    <text evidence="10">The sequence shown here is derived from an EMBL/GenBank/DDBJ whole genome shotgun (WGS) entry which is preliminary data.</text>
</comment>
<comment type="function">
    <text evidence="8">Transfers a GMP moiety from GTP to Mo-molybdopterin (Mo-MPT) cofactor (Moco or molybdenum cofactor) to form Mo-molybdopterin guanine dinucleotide (Mo-MGD) cofactor.</text>
</comment>
<comment type="subcellular location">
    <subcellularLocation>
        <location evidence="8">Cytoplasm</location>
    </subcellularLocation>
</comment>
<dbReference type="AlphaFoldDB" id="A0A2A4T6Y1"/>
<feature type="domain" description="MobA-like NTP transferase" evidence="9">
    <location>
        <begin position="7"/>
        <end position="162"/>
    </location>
</feature>
<keyword evidence="5 8" id="KW-0460">Magnesium</keyword>
<keyword evidence="1 8" id="KW-0963">Cytoplasm</keyword>
<dbReference type="CDD" id="cd02503">
    <property type="entry name" value="MobA"/>
    <property type="match status" value="1"/>
</dbReference>
<dbReference type="InterPro" id="IPR029044">
    <property type="entry name" value="Nucleotide-diphossugar_trans"/>
</dbReference>
<evidence type="ECO:0000313" key="11">
    <source>
        <dbReference type="Proteomes" id="UP000218113"/>
    </source>
</evidence>
<organism evidence="10 11">
    <name type="scientific">SAR324 cluster bacterium</name>
    <dbReference type="NCBI Taxonomy" id="2024889"/>
    <lineage>
        <taxon>Bacteria</taxon>
        <taxon>Deltaproteobacteria</taxon>
        <taxon>SAR324 cluster</taxon>
    </lineage>
</organism>
<proteinExistence type="inferred from homology"/>
<gene>
    <name evidence="8" type="primary">mobA</name>
    <name evidence="10" type="ORF">COB67_05070</name>
</gene>
<evidence type="ECO:0000259" key="9">
    <source>
        <dbReference type="Pfam" id="PF12804"/>
    </source>
</evidence>
<comment type="domain">
    <text evidence="8">The N-terminal domain determines nucleotide recognition and specific binding, while the C-terminal domain determines the specific binding to the target protein.</text>
</comment>
<comment type="cofactor">
    <cofactor evidence="8">
        <name>Mg(2+)</name>
        <dbReference type="ChEBI" id="CHEBI:18420"/>
    </cofactor>
</comment>
<dbReference type="SUPFAM" id="SSF53448">
    <property type="entry name" value="Nucleotide-diphospho-sugar transferases"/>
    <property type="match status" value="1"/>
</dbReference>
<comment type="similarity">
    <text evidence="8">Belongs to the MobA family.</text>
</comment>